<dbReference type="GO" id="GO:0034473">
    <property type="term" value="P:U1 snRNA 3'-end processing"/>
    <property type="evidence" value="ECO:0007669"/>
    <property type="project" value="TreeGrafter"/>
</dbReference>
<dbReference type="GO" id="GO:0071035">
    <property type="term" value="P:nuclear polyadenylation-dependent rRNA catabolic process"/>
    <property type="evidence" value="ECO:0007669"/>
    <property type="project" value="TreeGrafter"/>
</dbReference>
<dbReference type="GO" id="GO:0034475">
    <property type="term" value="P:U4 snRNA 3'-end processing"/>
    <property type="evidence" value="ECO:0007669"/>
    <property type="project" value="TreeGrafter"/>
</dbReference>
<keyword evidence="5" id="KW-0271">Exosome</keyword>
<keyword evidence="9" id="KW-0378">Hydrolase</keyword>
<dbReference type="STRING" id="6210.W6UTW4"/>
<dbReference type="InterPro" id="IPR027408">
    <property type="entry name" value="PNPase/RNase_PH_dom_sf"/>
</dbReference>
<proteinExistence type="inferred from homology"/>
<evidence type="ECO:0000313" key="10">
    <source>
        <dbReference type="Proteomes" id="UP000019149"/>
    </source>
</evidence>
<dbReference type="InterPro" id="IPR050590">
    <property type="entry name" value="Exosome_comp_Rrp42_subfam"/>
</dbReference>
<evidence type="ECO:0000259" key="8">
    <source>
        <dbReference type="Pfam" id="PF03725"/>
    </source>
</evidence>
<keyword evidence="10" id="KW-1185">Reference proteome</keyword>
<evidence type="ECO:0000256" key="3">
    <source>
        <dbReference type="ARBA" id="ARBA00006678"/>
    </source>
</evidence>
<comment type="caution">
    <text evidence="9">The sequence shown here is derived from an EMBL/GenBank/DDBJ whole genome shotgun (WGS) entry which is preliminary data.</text>
</comment>
<comment type="subcellular location">
    <subcellularLocation>
        <location evidence="1">Cytoplasm</location>
    </subcellularLocation>
    <subcellularLocation>
        <location evidence="2">Nucleus</location>
        <location evidence="2">Nucleolus</location>
    </subcellularLocation>
</comment>
<dbReference type="Proteomes" id="UP000019149">
    <property type="component" value="Unassembled WGS sequence"/>
</dbReference>
<gene>
    <name evidence="9" type="ORF">EGR_00344</name>
</gene>
<evidence type="ECO:0000256" key="2">
    <source>
        <dbReference type="ARBA" id="ARBA00004604"/>
    </source>
</evidence>
<comment type="similarity">
    <text evidence="3">Belongs to the RNase PH family.</text>
</comment>
<dbReference type="GO" id="GO:0005730">
    <property type="term" value="C:nucleolus"/>
    <property type="evidence" value="ECO:0007669"/>
    <property type="project" value="UniProtKB-SubCell"/>
</dbReference>
<dbReference type="SUPFAM" id="SSF54211">
    <property type="entry name" value="Ribosomal protein S5 domain 2-like"/>
    <property type="match status" value="1"/>
</dbReference>
<dbReference type="GO" id="GO:0034476">
    <property type="term" value="P:U5 snRNA 3'-end processing"/>
    <property type="evidence" value="ECO:0007669"/>
    <property type="project" value="TreeGrafter"/>
</dbReference>
<feature type="domain" description="Exoribonuclease phosphorolytic" evidence="7">
    <location>
        <begin position="67"/>
        <end position="201"/>
    </location>
</feature>
<feature type="domain" description="Exoribonuclease phosphorolytic" evidence="8">
    <location>
        <begin position="232"/>
        <end position="290"/>
    </location>
</feature>
<dbReference type="CDD" id="cd11367">
    <property type="entry name" value="RNase_PH_RRP42"/>
    <property type="match status" value="1"/>
</dbReference>
<evidence type="ECO:0000256" key="6">
    <source>
        <dbReference type="ARBA" id="ARBA00042523"/>
    </source>
</evidence>
<dbReference type="GeneID" id="36336059"/>
<dbReference type="RefSeq" id="XP_024356271.1">
    <property type="nucleotide sequence ID" value="XM_024489593.1"/>
</dbReference>
<accession>W6UTW4</accession>
<keyword evidence="4" id="KW-0963">Cytoplasm</keyword>
<dbReference type="InterPro" id="IPR036345">
    <property type="entry name" value="ExoRNase_PH_dom2_sf"/>
</dbReference>
<dbReference type="OrthoDB" id="272245at2759"/>
<dbReference type="Pfam" id="PF01138">
    <property type="entry name" value="RNase_PH"/>
    <property type="match status" value="1"/>
</dbReference>
<evidence type="ECO:0000256" key="5">
    <source>
        <dbReference type="ARBA" id="ARBA00022835"/>
    </source>
</evidence>
<evidence type="ECO:0000313" key="9">
    <source>
        <dbReference type="EMBL" id="EUB65075.1"/>
    </source>
</evidence>
<dbReference type="CTD" id="36336059"/>
<dbReference type="InterPro" id="IPR001247">
    <property type="entry name" value="ExoRNase_PH_dom1"/>
</dbReference>
<evidence type="ECO:0000256" key="4">
    <source>
        <dbReference type="ARBA" id="ARBA00022490"/>
    </source>
</evidence>
<dbReference type="GO" id="GO:0016075">
    <property type="term" value="P:rRNA catabolic process"/>
    <property type="evidence" value="ECO:0007669"/>
    <property type="project" value="TreeGrafter"/>
</dbReference>
<dbReference type="GO" id="GO:0004527">
    <property type="term" value="F:exonuclease activity"/>
    <property type="evidence" value="ECO:0007669"/>
    <property type="project" value="UniProtKB-KW"/>
</dbReference>
<dbReference type="PANTHER" id="PTHR11097">
    <property type="entry name" value="EXOSOME COMPLEX EXONUCLEASE RIBOSOMAL RNA PROCESSING PROTEIN"/>
    <property type="match status" value="1"/>
</dbReference>
<dbReference type="InterPro" id="IPR020568">
    <property type="entry name" value="Ribosomal_Su5_D2-typ_SF"/>
</dbReference>
<reference evidence="9 10" key="1">
    <citation type="journal article" date="2013" name="Nat. Genet.">
        <title>The genome of the hydatid tapeworm Echinococcus granulosus.</title>
        <authorList>
            <person name="Zheng H."/>
            <person name="Zhang W."/>
            <person name="Zhang L."/>
            <person name="Zhang Z."/>
            <person name="Li J."/>
            <person name="Lu G."/>
            <person name="Zhu Y."/>
            <person name="Wang Y."/>
            <person name="Huang Y."/>
            <person name="Liu J."/>
            <person name="Kang H."/>
            <person name="Chen J."/>
            <person name="Wang L."/>
            <person name="Chen A."/>
            <person name="Yu S."/>
            <person name="Gao Z."/>
            <person name="Jin L."/>
            <person name="Gu W."/>
            <person name="Wang Z."/>
            <person name="Zhao L."/>
            <person name="Shi B."/>
            <person name="Wen H."/>
            <person name="Lin R."/>
            <person name="Jones M.K."/>
            <person name="Brejova B."/>
            <person name="Vinar T."/>
            <person name="Zhao G."/>
            <person name="McManus D.P."/>
            <person name="Chen Z."/>
            <person name="Zhou Y."/>
            <person name="Wang S."/>
        </authorList>
    </citation>
    <scope>NUCLEOTIDE SEQUENCE [LARGE SCALE GENOMIC DNA]</scope>
</reference>
<dbReference type="InterPro" id="IPR015847">
    <property type="entry name" value="ExoRNase_PH_dom2"/>
</dbReference>
<organism evidence="9 10">
    <name type="scientific">Echinococcus granulosus</name>
    <name type="common">Hydatid tapeworm</name>
    <dbReference type="NCBI Taxonomy" id="6210"/>
    <lineage>
        <taxon>Eukaryota</taxon>
        <taxon>Metazoa</taxon>
        <taxon>Spiralia</taxon>
        <taxon>Lophotrochozoa</taxon>
        <taxon>Platyhelminthes</taxon>
        <taxon>Cestoda</taxon>
        <taxon>Eucestoda</taxon>
        <taxon>Cyclophyllidea</taxon>
        <taxon>Taeniidae</taxon>
        <taxon>Echinococcus</taxon>
        <taxon>Echinococcus granulosus group</taxon>
    </lineage>
</organism>
<protein>
    <recommendedName>
        <fullName evidence="6">Ribosomal RNA-processing protein 42</fullName>
    </recommendedName>
</protein>
<dbReference type="GO" id="GO:0071028">
    <property type="term" value="P:nuclear mRNA surveillance"/>
    <property type="evidence" value="ECO:0007669"/>
    <property type="project" value="TreeGrafter"/>
</dbReference>
<dbReference type="SUPFAM" id="SSF55666">
    <property type="entry name" value="Ribonuclease PH domain 2-like"/>
    <property type="match status" value="1"/>
</dbReference>
<keyword evidence="9" id="KW-0269">Exonuclease</keyword>
<dbReference type="GO" id="GO:0000467">
    <property type="term" value="P:exonucleolytic trimming to generate mature 3'-end of 5.8S rRNA from tricistronic rRNA transcript (SSU-rRNA, 5.8S rRNA, LSU-rRNA)"/>
    <property type="evidence" value="ECO:0007669"/>
    <property type="project" value="TreeGrafter"/>
</dbReference>
<dbReference type="KEGG" id="egl:EGR_00344"/>
<evidence type="ECO:0000259" key="7">
    <source>
        <dbReference type="Pfam" id="PF01138"/>
    </source>
</evidence>
<evidence type="ECO:0000256" key="1">
    <source>
        <dbReference type="ARBA" id="ARBA00004496"/>
    </source>
</evidence>
<dbReference type="PANTHER" id="PTHR11097:SF8">
    <property type="entry name" value="EXOSOME COMPLEX COMPONENT RRP42"/>
    <property type="match status" value="1"/>
</dbReference>
<name>W6UTW4_ECHGR</name>
<dbReference type="GO" id="GO:0035925">
    <property type="term" value="F:mRNA 3'-UTR AU-rich region binding"/>
    <property type="evidence" value="ECO:0007669"/>
    <property type="project" value="TreeGrafter"/>
</dbReference>
<dbReference type="Gene3D" id="3.30.230.70">
    <property type="entry name" value="GHMP Kinase, N-terminal domain"/>
    <property type="match status" value="1"/>
</dbReference>
<dbReference type="EMBL" id="APAU02000001">
    <property type="protein sequence ID" value="EUB65075.1"/>
    <property type="molecule type" value="Genomic_DNA"/>
</dbReference>
<sequence length="315" mass="33642">MAVCNQQCFIEVYAAEAVHSGVLPIANIASQIIMDNTLISDAERFFIIQGAQPRKLGCRLDGRQRSDFRPIEIETGILNHTAGSARVKIGNTIVIACVSIEIGTPSVDAPNEGRLEIDVECSPTATPRFSGKSGSDIADTLKATLSTALTRECLPFKLLCIQPGKQCWIIHADVLLLESAGNLLDATSLAIVAVLSTVKLPLSLARKIATETGDTSGGGDFALSIKNLSMFTTVHKIGNSYIVDADKEEEACSFARVFVAVRADGTITTIIKEGCGSLRIESVMDMIEIGQWMGKGMHAALASALQQERNMKSAS</sequence>
<dbReference type="GO" id="GO:0000176">
    <property type="term" value="C:nuclear exosome (RNase complex)"/>
    <property type="evidence" value="ECO:0007669"/>
    <property type="project" value="TreeGrafter"/>
</dbReference>
<dbReference type="AlphaFoldDB" id="W6UTW4"/>
<dbReference type="GO" id="GO:0071038">
    <property type="term" value="P:TRAMP-dependent tRNA surveillance pathway"/>
    <property type="evidence" value="ECO:0007669"/>
    <property type="project" value="TreeGrafter"/>
</dbReference>
<keyword evidence="9" id="KW-0540">Nuclease</keyword>
<dbReference type="GO" id="GO:0000177">
    <property type="term" value="C:cytoplasmic exosome (RNase complex)"/>
    <property type="evidence" value="ECO:0007669"/>
    <property type="project" value="TreeGrafter"/>
</dbReference>
<dbReference type="OMA" id="YNTRIPK"/>
<dbReference type="Pfam" id="PF03725">
    <property type="entry name" value="RNase_PH_C"/>
    <property type="match status" value="1"/>
</dbReference>